<protein>
    <submittedName>
        <fullName evidence="1">Uncharacterized protein</fullName>
    </submittedName>
</protein>
<accession>A0AAN7AHS6</accession>
<sequence>MCIRIHLLLLCNCPHRDTPICPHHNCIRNTNEQISLERYTTQGFNTRLPTVLQGHRDWTATEKEWDHCAAYRLRNRTSDGGNIHLGKEQAC</sequence>
<comment type="caution">
    <text evidence="1">The sequence shown here is derived from an EMBL/GenBank/DDBJ whole genome shotgun (WGS) entry which is preliminary data.</text>
</comment>
<dbReference type="Proteomes" id="UP001302126">
    <property type="component" value="Unassembled WGS sequence"/>
</dbReference>
<proteinExistence type="predicted"/>
<feature type="non-terminal residue" evidence="1">
    <location>
        <position position="91"/>
    </location>
</feature>
<reference evidence="1" key="2">
    <citation type="submission" date="2023-05" db="EMBL/GenBank/DDBJ databases">
        <authorList>
            <consortium name="Lawrence Berkeley National Laboratory"/>
            <person name="Steindorff A."/>
            <person name="Hensen N."/>
            <person name="Bonometti L."/>
            <person name="Westerberg I."/>
            <person name="Brannstrom I.O."/>
            <person name="Guillou S."/>
            <person name="Cros-Aarteil S."/>
            <person name="Calhoun S."/>
            <person name="Haridas S."/>
            <person name="Kuo A."/>
            <person name="Mondo S."/>
            <person name="Pangilinan J."/>
            <person name="Riley R."/>
            <person name="Labutti K."/>
            <person name="Andreopoulos B."/>
            <person name="Lipzen A."/>
            <person name="Chen C."/>
            <person name="Yanf M."/>
            <person name="Daum C."/>
            <person name="Ng V."/>
            <person name="Clum A."/>
            <person name="Ohm R."/>
            <person name="Martin F."/>
            <person name="Silar P."/>
            <person name="Natvig D."/>
            <person name="Lalanne C."/>
            <person name="Gautier V."/>
            <person name="Ament-Velasquez S.L."/>
            <person name="Kruys A."/>
            <person name="Hutchinson M.I."/>
            <person name="Powell A.J."/>
            <person name="Barry K."/>
            <person name="Miller A.N."/>
            <person name="Grigoriev I.V."/>
            <person name="Debuchy R."/>
            <person name="Gladieux P."/>
            <person name="Thoren M.H."/>
            <person name="Johannesson H."/>
        </authorList>
    </citation>
    <scope>NUCLEOTIDE SEQUENCE</scope>
    <source>
        <strain evidence="1">PSN309</strain>
    </source>
</reference>
<dbReference type="EMBL" id="MU864429">
    <property type="protein sequence ID" value="KAK4186190.1"/>
    <property type="molecule type" value="Genomic_DNA"/>
</dbReference>
<name>A0AAN7AHS6_9PEZI</name>
<dbReference type="AlphaFoldDB" id="A0AAN7AHS6"/>
<evidence type="ECO:0000313" key="1">
    <source>
        <dbReference type="EMBL" id="KAK4186190.1"/>
    </source>
</evidence>
<gene>
    <name evidence="1" type="ORF">QBC35DRAFT_347794</name>
</gene>
<evidence type="ECO:0000313" key="2">
    <source>
        <dbReference type="Proteomes" id="UP001302126"/>
    </source>
</evidence>
<keyword evidence="2" id="KW-1185">Reference proteome</keyword>
<reference evidence="1" key="1">
    <citation type="journal article" date="2023" name="Mol. Phylogenet. Evol.">
        <title>Genome-scale phylogeny and comparative genomics of the fungal order Sordariales.</title>
        <authorList>
            <person name="Hensen N."/>
            <person name="Bonometti L."/>
            <person name="Westerberg I."/>
            <person name="Brannstrom I.O."/>
            <person name="Guillou S."/>
            <person name="Cros-Aarteil S."/>
            <person name="Calhoun S."/>
            <person name="Haridas S."/>
            <person name="Kuo A."/>
            <person name="Mondo S."/>
            <person name="Pangilinan J."/>
            <person name="Riley R."/>
            <person name="LaButti K."/>
            <person name="Andreopoulos B."/>
            <person name="Lipzen A."/>
            <person name="Chen C."/>
            <person name="Yan M."/>
            <person name="Daum C."/>
            <person name="Ng V."/>
            <person name="Clum A."/>
            <person name="Steindorff A."/>
            <person name="Ohm R.A."/>
            <person name="Martin F."/>
            <person name="Silar P."/>
            <person name="Natvig D.O."/>
            <person name="Lalanne C."/>
            <person name="Gautier V."/>
            <person name="Ament-Velasquez S.L."/>
            <person name="Kruys A."/>
            <person name="Hutchinson M.I."/>
            <person name="Powell A.J."/>
            <person name="Barry K."/>
            <person name="Miller A.N."/>
            <person name="Grigoriev I.V."/>
            <person name="Debuchy R."/>
            <person name="Gladieux P."/>
            <person name="Hiltunen Thoren M."/>
            <person name="Johannesson H."/>
        </authorList>
    </citation>
    <scope>NUCLEOTIDE SEQUENCE</scope>
    <source>
        <strain evidence="1">PSN309</strain>
    </source>
</reference>
<organism evidence="1 2">
    <name type="scientific">Podospora australis</name>
    <dbReference type="NCBI Taxonomy" id="1536484"/>
    <lineage>
        <taxon>Eukaryota</taxon>
        <taxon>Fungi</taxon>
        <taxon>Dikarya</taxon>
        <taxon>Ascomycota</taxon>
        <taxon>Pezizomycotina</taxon>
        <taxon>Sordariomycetes</taxon>
        <taxon>Sordariomycetidae</taxon>
        <taxon>Sordariales</taxon>
        <taxon>Podosporaceae</taxon>
        <taxon>Podospora</taxon>
    </lineage>
</organism>